<sequence length="177" mass="19347">MFAKVSRHLLRCSRSCPCFPRWDLWSWSPSLAAGPLGIGKGIDRRRYLLLLPCLPRGLPSTTLPQQLPLAPPLPLLSPMDSTLETVLSPTDSTVTEFSPTESSLETESSPTDSSPDTESPPPRRRKRSSRSSYGLGVGKVGLAAPLGLGLGLGRLFINYLYCAKNFVNVREINYSCN</sequence>
<feature type="region of interest" description="Disordered" evidence="1">
    <location>
        <begin position="87"/>
        <end position="132"/>
    </location>
</feature>
<dbReference type="EMBL" id="BPLR01011708">
    <property type="protein sequence ID" value="GIY48398.1"/>
    <property type="molecule type" value="Genomic_DNA"/>
</dbReference>
<accession>A0AAV4TP88</accession>
<keyword evidence="2" id="KW-1133">Transmembrane helix</keyword>
<protein>
    <submittedName>
        <fullName evidence="3">Uncharacterized protein</fullName>
    </submittedName>
</protein>
<evidence type="ECO:0000313" key="3">
    <source>
        <dbReference type="EMBL" id="GIY48398.1"/>
    </source>
</evidence>
<evidence type="ECO:0000256" key="2">
    <source>
        <dbReference type="SAM" id="Phobius"/>
    </source>
</evidence>
<evidence type="ECO:0000256" key="1">
    <source>
        <dbReference type="SAM" id="MobiDB-lite"/>
    </source>
</evidence>
<keyword evidence="4" id="KW-1185">Reference proteome</keyword>
<reference evidence="3 4" key="1">
    <citation type="submission" date="2021-06" db="EMBL/GenBank/DDBJ databases">
        <title>Caerostris extrusa draft genome.</title>
        <authorList>
            <person name="Kono N."/>
            <person name="Arakawa K."/>
        </authorList>
    </citation>
    <scope>NUCLEOTIDE SEQUENCE [LARGE SCALE GENOMIC DNA]</scope>
</reference>
<dbReference type="AlphaFoldDB" id="A0AAV4TP88"/>
<feature type="compositionally biased region" description="Low complexity" evidence="1">
    <location>
        <begin position="95"/>
        <end position="117"/>
    </location>
</feature>
<organism evidence="3 4">
    <name type="scientific">Caerostris extrusa</name>
    <name type="common">Bark spider</name>
    <name type="synonym">Caerostris bankana</name>
    <dbReference type="NCBI Taxonomy" id="172846"/>
    <lineage>
        <taxon>Eukaryota</taxon>
        <taxon>Metazoa</taxon>
        <taxon>Ecdysozoa</taxon>
        <taxon>Arthropoda</taxon>
        <taxon>Chelicerata</taxon>
        <taxon>Arachnida</taxon>
        <taxon>Araneae</taxon>
        <taxon>Araneomorphae</taxon>
        <taxon>Entelegynae</taxon>
        <taxon>Araneoidea</taxon>
        <taxon>Araneidae</taxon>
        <taxon>Caerostris</taxon>
    </lineage>
</organism>
<feature type="transmembrane region" description="Helical" evidence="2">
    <location>
        <begin position="133"/>
        <end position="157"/>
    </location>
</feature>
<gene>
    <name evidence="3" type="ORF">CEXT_11781</name>
</gene>
<proteinExistence type="predicted"/>
<dbReference type="Proteomes" id="UP001054945">
    <property type="component" value="Unassembled WGS sequence"/>
</dbReference>
<keyword evidence="2" id="KW-0472">Membrane</keyword>
<comment type="caution">
    <text evidence="3">The sequence shown here is derived from an EMBL/GenBank/DDBJ whole genome shotgun (WGS) entry which is preliminary data.</text>
</comment>
<evidence type="ECO:0000313" key="4">
    <source>
        <dbReference type="Proteomes" id="UP001054945"/>
    </source>
</evidence>
<keyword evidence="2" id="KW-0812">Transmembrane</keyword>
<name>A0AAV4TP88_CAEEX</name>